<dbReference type="EMBL" id="BGZK01001296">
    <property type="protein sequence ID" value="GBP76628.1"/>
    <property type="molecule type" value="Genomic_DNA"/>
</dbReference>
<evidence type="ECO:0000313" key="1">
    <source>
        <dbReference type="EMBL" id="GBP76628.1"/>
    </source>
</evidence>
<dbReference type="AlphaFoldDB" id="A0A4C1YKH9"/>
<evidence type="ECO:0000313" key="2">
    <source>
        <dbReference type="Proteomes" id="UP000299102"/>
    </source>
</evidence>
<organism evidence="1 2">
    <name type="scientific">Eumeta variegata</name>
    <name type="common">Bagworm moth</name>
    <name type="synonym">Eumeta japonica</name>
    <dbReference type="NCBI Taxonomy" id="151549"/>
    <lineage>
        <taxon>Eukaryota</taxon>
        <taxon>Metazoa</taxon>
        <taxon>Ecdysozoa</taxon>
        <taxon>Arthropoda</taxon>
        <taxon>Hexapoda</taxon>
        <taxon>Insecta</taxon>
        <taxon>Pterygota</taxon>
        <taxon>Neoptera</taxon>
        <taxon>Endopterygota</taxon>
        <taxon>Lepidoptera</taxon>
        <taxon>Glossata</taxon>
        <taxon>Ditrysia</taxon>
        <taxon>Tineoidea</taxon>
        <taxon>Psychidae</taxon>
        <taxon>Oiketicinae</taxon>
        <taxon>Eumeta</taxon>
    </lineage>
</organism>
<reference evidence="1 2" key="1">
    <citation type="journal article" date="2019" name="Commun. Biol.">
        <title>The bagworm genome reveals a unique fibroin gene that provides high tensile strength.</title>
        <authorList>
            <person name="Kono N."/>
            <person name="Nakamura H."/>
            <person name="Ohtoshi R."/>
            <person name="Tomita M."/>
            <person name="Numata K."/>
            <person name="Arakawa K."/>
        </authorList>
    </citation>
    <scope>NUCLEOTIDE SEQUENCE [LARGE SCALE GENOMIC DNA]</scope>
</reference>
<name>A0A4C1YKH9_EUMVA</name>
<sequence>MPGRTRYCRVHTPQRHSRGVRLCSLQIIWPDGPYGLSSYLGYPQAPKRKIIPKIMITIKKSSRSLKPRQALACAVSANILYAKMTAGLYKDPSKNVSKDTSTEDVTVLLSVITSINIGELTLLAKNSRLSRIPWKKLLF</sequence>
<protein>
    <submittedName>
        <fullName evidence="1">Uncharacterized protein</fullName>
    </submittedName>
</protein>
<accession>A0A4C1YKH9</accession>
<proteinExistence type="predicted"/>
<dbReference type="Proteomes" id="UP000299102">
    <property type="component" value="Unassembled WGS sequence"/>
</dbReference>
<gene>
    <name evidence="1" type="ORF">EVAR_54589_1</name>
</gene>
<comment type="caution">
    <text evidence="1">The sequence shown here is derived from an EMBL/GenBank/DDBJ whole genome shotgun (WGS) entry which is preliminary data.</text>
</comment>
<keyword evidence="2" id="KW-1185">Reference proteome</keyword>